<protein>
    <submittedName>
        <fullName evidence="1">Uncharacterized protein</fullName>
    </submittedName>
</protein>
<comment type="caution">
    <text evidence="1">The sequence shown here is derived from an EMBL/GenBank/DDBJ whole genome shotgun (WGS) entry which is preliminary data.</text>
</comment>
<dbReference type="OrthoDB" id="287895at2"/>
<dbReference type="AlphaFoldDB" id="A0A5C6BFF6"/>
<dbReference type="EMBL" id="SJPU01000003">
    <property type="protein sequence ID" value="TWU10768.1"/>
    <property type="molecule type" value="Genomic_DNA"/>
</dbReference>
<reference evidence="1 2" key="1">
    <citation type="journal article" date="2020" name="Antonie Van Leeuwenhoek">
        <title>Rhodopirellula heiligendammensis sp. nov., Rhodopirellula pilleata sp. nov., and Rhodopirellula solitaria sp. nov. isolated from natural or artificial marine surfaces in Northern Germany and California, USA, and emended description of the genus Rhodopirellula.</title>
        <authorList>
            <person name="Kallscheuer N."/>
            <person name="Wiegand S."/>
            <person name="Jogler M."/>
            <person name="Boedeker C."/>
            <person name="Peeters S.H."/>
            <person name="Rast P."/>
            <person name="Heuer A."/>
            <person name="Jetten M.S.M."/>
            <person name="Rohde M."/>
            <person name="Jogler C."/>
        </authorList>
    </citation>
    <scope>NUCLEOTIDE SEQUENCE [LARGE SCALE GENOMIC DNA]</scope>
    <source>
        <strain evidence="1 2">Poly21</strain>
    </source>
</reference>
<proteinExistence type="predicted"/>
<evidence type="ECO:0000313" key="1">
    <source>
        <dbReference type="EMBL" id="TWU10768.1"/>
    </source>
</evidence>
<sequence>MSTDVKYVNVTIQTNHGLVFTVFIPANSHAAEERTSQPVVAQATGNGWGAVSNQSIAFAK</sequence>
<name>A0A5C6BFF6_9BACT</name>
<dbReference type="Proteomes" id="UP000319908">
    <property type="component" value="Unassembled WGS sequence"/>
</dbReference>
<organism evidence="1 2">
    <name type="scientific">Allorhodopirellula heiligendammensis</name>
    <dbReference type="NCBI Taxonomy" id="2714739"/>
    <lineage>
        <taxon>Bacteria</taxon>
        <taxon>Pseudomonadati</taxon>
        <taxon>Planctomycetota</taxon>
        <taxon>Planctomycetia</taxon>
        <taxon>Pirellulales</taxon>
        <taxon>Pirellulaceae</taxon>
        <taxon>Allorhodopirellula</taxon>
    </lineage>
</organism>
<evidence type="ECO:0000313" key="2">
    <source>
        <dbReference type="Proteomes" id="UP000319908"/>
    </source>
</evidence>
<dbReference type="RefSeq" id="WP_146409152.1">
    <property type="nucleotide sequence ID" value="NZ_SJPU01000003.1"/>
</dbReference>
<keyword evidence="2" id="KW-1185">Reference proteome</keyword>
<gene>
    <name evidence="1" type="ORF">Poly21_46740</name>
</gene>
<accession>A0A5C6BFF6</accession>